<dbReference type="InterPro" id="IPR036873">
    <property type="entry name" value="Rhodanese-like_dom_sf"/>
</dbReference>
<dbReference type="GO" id="GO:0090333">
    <property type="term" value="P:regulation of stomatal closure"/>
    <property type="evidence" value="ECO:0007669"/>
    <property type="project" value="InterPro"/>
</dbReference>
<dbReference type="PANTHER" id="PTHR34209">
    <property type="entry name" value="RHODANESE/CELL CYCLE CONTROL PHOSPHATASE SUPERFAMILY PROTEIN"/>
    <property type="match status" value="1"/>
</dbReference>
<dbReference type="AlphaFoldDB" id="A0AAD7VLQ8"/>
<feature type="domain" description="Rhodanese" evidence="2">
    <location>
        <begin position="391"/>
        <end position="509"/>
    </location>
</feature>
<dbReference type="GO" id="GO:0009704">
    <property type="term" value="P:de-etiolation"/>
    <property type="evidence" value="ECO:0007669"/>
    <property type="project" value="InterPro"/>
</dbReference>
<dbReference type="CDD" id="cd00158">
    <property type="entry name" value="RHOD"/>
    <property type="match status" value="1"/>
</dbReference>
<evidence type="ECO:0000313" key="4">
    <source>
        <dbReference type="Proteomes" id="UP001163823"/>
    </source>
</evidence>
<dbReference type="KEGG" id="qsa:O6P43_000020"/>
<comment type="caution">
    <text evidence="3">The sequence shown here is derived from an EMBL/GenBank/DDBJ whole genome shotgun (WGS) entry which is preliminary data.</text>
</comment>
<keyword evidence="3" id="KW-0675">Receptor</keyword>
<sequence length="662" mass="72301">MLPVCSATPSCSSHSQIPFYGGLQPFYQIQKDFEVRCIVDQGQFFHLHYGTHSLRNSFKTQATKSIYSSFVESTEQSVSTDYLGSYSSKYLKFNFTNPWSSSSPTIIELNHVGIGERKHVEYSNTSAIEEGVMDFTERSNEKASILRGQVQPETISSNDITLESSTSVPPSLNLENESLVSTKESISDIFSGINDTLNASITKGENYLRSSLDTATSSIRSVIEGATKSADNAFREALTSIEGTGKLASDKLTNFSSEFNNVTSKATDAAINLLRHTIVAVESSLTSGVSFIIYSYGSVKELLPTEIRDAVNLYEDKATEILRPVGTASREVYIAIDGLEKSLGLDPNDPIVLFVVLLGSSASLWVIYWVWTYGGYSGDLSPKSTFELLTGNGNAVLIDVRDQVLRERDGIPDLRRGARFRYASVSLPEVDGSVRKLLKSGRDLDDSLIAVVIRNLKVVQDSSEVIIIDADGTCSKGIARSLKKLGVKNTYLVHGGFQSWIKQGLRIKELKPETALTILNEEAEAILEDFSPSPGQALGYGVVLTAALYALLEWEKTLQLIGIVGLGQTIYRRVASYEDSEDFKKDVRLLLAPVRLGAQAFSWAAGRLESNRLGLPTSPSSSDVQSRVLQAAAKHESQPSDSQDPSPETTVPVNENVDLSEA</sequence>
<dbReference type="Gene3D" id="3.40.250.10">
    <property type="entry name" value="Rhodanese-like domain"/>
    <property type="match status" value="1"/>
</dbReference>
<feature type="compositionally biased region" description="Polar residues" evidence="1">
    <location>
        <begin position="617"/>
        <end position="628"/>
    </location>
</feature>
<dbReference type="SUPFAM" id="SSF52821">
    <property type="entry name" value="Rhodanese/Cell cycle control phosphatase"/>
    <property type="match status" value="1"/>
</dbReference>
<dbReference type="Proteomes" id="UP001163823">
    <property type="component" value="Chromosome 1"/>
</dbReference>
<feature type="region of interest" description="Disordered" evidence="1">
    <location>
        <begin position="614"/>
        <end position="662"/>
    </location>
</feature>
<dbReference type="GO" id="GO:0071277">
    <property type="term" value="P:cellular response to calcium ion"/>
    <property type="evidence" value="ECO:0007669"/>
    <property type="project" value="InterPro"/>
</dbReference>
<dbReference type="PROSITE" id="PS50206">
    <property type="entry name" value="RHODANESE_3"/>
    <property type="match status" value="1"/>
</dbReference>
<evidence type="ECO:0000259" key="2">
    <source>
        <dbReference type="PROSITE" id="PS50206"/>
    </source>
</evidence>
<dbReference type="InterPro" id="IPR044690">
    <property type="entry name" value="CAS_plant"/>
</dbReference>
<keyword evidence="4" id="KW-1185">Reference proteome</keyword>
<gene>
    <name evidence="3" type="ORF">O6P43_000020</name>
</gene>
<proteinExistence type="predicted"/>
<reference evidence="3 4" key="1">
    <citation type="journal article" date="2023" name="Science">
        <title>Elucidation of the pathway for biosynthesis of saponin adjuvants from the soapbark tree.</title>
        <authorList>
            <person name="Reed J."/>
            <person name="Orme A."/>
            <person name="El-Demerdash A."/>
            <person name="Owen C."/>
            <person name="Martin L.B.B."/>
            <person name="Misra R.C."/>
            <person name="Kikuchi S."/>
            <person name="Rejzek M."/>
            <person name="Martin A.C."/>
            <person name="Harkess A."/>
            <person name="Leebens-Mack J."/>
            <person name="Louveau T."/>
            <person name="Stephenson M.J."/>
            <person name="Osbourn A."/>
        </authorList>
    </citation>
    <scope>NUCLEOTIDE SEQUENCE [LARGE SCALE GENOMIC DNA]</scope>
    <source>
        <strain evidence="3">S10</strain>
    </source>
</reference>
<evidence type="ECO:0000313" key="3">
    <source>
        <dbReference type="EMBL" id="KAJ7980631.1"/>
    </source>
</evidence>
<dbReference type="PANTHER" id="PTHR34209:SF3">
    <property type="entry name" value="RHODANESE_CELL CYCLE CONTROL PHOSPHATASE SUPERFAMILY PROTEIN"/>
    <property type="match status" value="1"/>
</dbReference>
<dbReference type="InterPro" id="IPR001763">
    <property type="entry name" value="Rhodanese-like_dom"/>
</dbReference>
<dbReference type="EMBL" id="JARAOO010000001">
    <property type="protein sequence ID" value="KAJ7980631.1"/>
    <property type="molecule type" value="Genomic_DNA"/>
</dbReference>
<dbReference type="SMART" id="SM00450">
    <property type="entry name" value="RHOD"/>
    <property type="match status" value="1"/>
</dbReference>
<accession>A0AAD7VLQ8</accession>
<protein>
    <submittedName>
        <fullName evidence="3">Calcium sensing receptor, chloroplastic</fullName>
    </submittedName>
</protein>
<dbReference type="Pfam" id="PF00581">
    <property type="entry name" value="Rhodanese"/>
    <property type="match status" value="1"/>
</dbReference>
<name>A0AAD7VLQ8_QUISA</name>
<organism evidence="3 4">
    <name type="scientific">Quillaja saponaria</name>
    <name type="common">Soap bark tree</name>
    <dbReference type="NCBI Taxonomy" id="32244"/>
    <lineage>
        <taxon>Eukaryota</taxon>
        <taxon>Viridiplantae</taxon>
        <taxon>Streptophyta</taxon>
        <taxon>Embryophyta</taxon>
        <taxon>Tracheophyta</taxon>
        <taxon>Spermatophyta</taxon>
        <taxon>Magnoliopsida</taxon>
        <taxon>eudicotyledons</taxon>
        <taxon>Gunneridae</taxon>
        <taxon>Pentapetalae</taxon>
        <taxon>rosids</taxon>
        <taxon>fabids</taxon>
        <taxon>Fabales</taxon>
        <taxon>Quillajaceae</taxon>
        <taxon>Quillaja</taxon>
    </lineage>
</organism>
<evidence type="ECO:0000256" key="1">
    <source>
        <dbReference type="SAM" id="MobiDB-lite"/>
    </source>
</evidence>